<dbReference type="Pfam" id="PF02626">
    <property type="entry name" value="CT_A_B"/>
    <property type="match status" value="1"/>
</dbReference>
<dbReference type="InterPro" id="IPR003778">
    <property type="entry name" value="CT_A_B"/>
</dbReference>
<dbReference type="OrthoDB" id="9782422at2"/>
<dbReference type="PANTHER" id="PTHR43309:SF5">
    <property type="entry name" value="5-OXOPROLINASE SUBUNIT C"/>
    <property type="match status" value="1"/>
</dbReference>
<dbReference type="GO" id="GO:0005524">
    <property type="term" value="F:ATP binding"/>
    <property type="evidence" value="ECO:0007669"/>
    <property type="project" value="UniProtKB-KW"/>
</dbReference>
<evidence type="ECO:0000256" key="1">
    <source>
        <dbReference type="ARBA" id="ARBA00022741"/>
    </source>
</evidence>
<evidence type="ECO:0000256" key="3">
    <source>
        <dbReference type="ARBA" id="ARBA00022840"/>
    </source>
</evidence>
<dbReference type="GO" id="GO:0016787">
    <property type="term" value="F:hydrolase activity"/>
    <property type="evidence" value="ECO:0007669"/>
    <property type="project" value="UniProtKB-KW"/>
</dbReference>
<feature type="domain" description="Carboxyltransferase" evidence="4">
    <location>
        <begin position="23"/>
        <end position="283"/>
    </location>
</feature>
<evidence type="ECO:0000313" key="6">
    <source>
        <dbReference type="Proteomes" id="UP000198999"/>
    </source>
</evidence>
<evidence type="ECO:0000259" key="4">
    <source>
        <dbReference type="SMART" id="SM00797"/>
    </source>
</evidence>
<dbReference type="STRING" id="419940.SAMN05421824_1917"/>
<reference evidence="5 6" key="1">
    <citation type="submission" date="2016-10" db="EMBL/GenBank/DDBJ databases">
        <authorList>
            <person name="de Groot N.N."/>
        </authorList>
    </citation>
    <scope>NUCLEOTIDE SEQUENCE [LARGE SCALE GENOMIC DNA]</scope>
    <source>
        <strain evidence="5 6">DSM 21035</strain>
    </source>
</reference>
<accession>A0A1H9GU40</accession>
<sequence length="284" mass="31192">MVKVLSAGLYTTIQDNGRMGYQHYGVPVSGVMDSRAAAIANALVGNNQDAAVLEITMSGPKLVFEIDAAIAITGANMKASINKNRIENNRIISIKKGDVLRYGTLVSGFRTYLAVSGGFKTKEVLGSKSMYQGITEYRNLKKGDVLNINKSLTASQKHFAGLKIDDSYLTSSTLEVYQGLEFDRLSEIQKKQLFKTIFTVSKDNNRMAYQLKEPFENNLEPILTSSVLPGTVQLTPSGKLIVLMRDCQTTGGYPRVLQLSEMAINTLAQKFTGDKINFNLKALL</sequence>
<keyword evidence="6" id="KW-1185">Reference proteome</keyword>
<keyword evidence="2" id="KW-0378">Hydrolase</keyword>
<protein>
    <submittedName>
        <fullName evidence="5">Biotin-dependent carboxylase uncharacterized domain-containing protein</fullName>
    </submittedName>
</protein>
<dbReference type="PANTHER" id="PTHR43309">
    <property type="entry name" value="5-OXOPROLINASE SUBUNIT C"/>
    <property type="match status" value="1"/>
</dbReference>
<keyword evidence="1" id="KW-0547">Nucleotide-binding</keyword>
<dbReference type="RefSeq" id="WP_092578871.1">
    <property type="nucleotide sequence ID" value="NZ_FOFN01000002.1"/>
</dbReference>
<dbReference type="AlphaFoldDB" id="A0A1H9GU40"/>
<dbReference type="Proteomes" id="UP000198999">
    <property type="component" value="Unassembled WGS sequence"/>
</dbReference>
<gene>
    <name evidence="5" type="ORF">SAMN05421824_1917</name>
</gene>
<evidence type="ECO:0000313" key="5">
    <source>
        <dbReference type="EMBL" id="SEQ53539.1"/>
    </source>
</evidence>
<organism evidence="5 6">
    <name type="scientific">Hyunsoonleella jejuensis</name>
    <dbReference type="NCBI Taxonomy" id="419940"/>
    <lineage>
        <taxon>Bacteria</taxon>
        <taxon>Pseudomonadati</taxon>
        <taxon>Bacteroidota</taxon>
        <taxon>Flavobacteriia</taxon>
        <taxon>Flavobacteriales</taxon>
        <taxon>Flavobacteriaceae</taxon>
    </lineage>
</organism>
<dbReference type="InterPro" id="IPR052708">
    <property type="entry name" value="PxpC"/>
</dbReference>
<dbReference type="InterPro" id="IPR029000">
    <property type="entry name" value="Cyclophilin-like_dom_sf"/>
</dbReference>
<dbReference type="SMART" id="SM00797">
    <property type="entry name" value="AHS2"/>
    <property type="match status" value="1"/>
</dbReference>
<evidence type="ECO:0000256" key="2">
    <source>
        <dbReference type="ARBA" id="ARBA00022801"/>
    </source>
</evidence>
<proteinExistence type="predicted"/>
<keyword evidence="3" id="KW-0067">ATP-binding</keyword>
<name>A0A1H9GU40_9FLAO</name>
<dbReference type="EMBL" id="FOFN01000002">
    <property type="protein sequence ID" value="SEQ53539.1"/>
    <property type="molecule type" value="Genomic_DNA"/>
</dbReference>
<dbReference type="Gene3D" id="2.40.100.10">
    <property type="entry name" value="Cyclophilin-like"/>
    <property type="match status" value="1"/>
</dbReference>